<dbReference type="PANTHER" id="PTHR33392">
    <property type="entry name" value="POLYISOPRENYL-TEICHOIC ACID--PEPTIDOGLYCAN TEICHOIC ACID TRANSFERASE TAGU"/>
    <property type="match status" value="1"/>
</dbReference>
<evidence type="ECO:0000256" key="3">
    <source>
        <dbReference type="SAM" id="Phobius"/>
    </source>
</evidence>
<dbReference type="Pfam" id="PF03816">
    <property type="entry name" value="LytR_cpsA_psr"/>
    <property type="match status" value="1"/>
</dbReference>
<dbReference type="STRING" id="574651.SAMN04487968_1283"/>
<dbReference type="AlphaFoldDB" id="A0A1I1PB78"/>
<dbReference type="InterPro" id="IPR004474">
    <property type="entry name" value="LytR_CpsA_psr"/>
</dbReference>
<dbReference type="EMBL" id="FOLB01000028">
    <property type="protein sequence ID" value="SFD04908.1"/>
    <property type="molecule type" value="Genomic_DNA"/>
</dbReference>
<feature type="compositionally biased region" description="Pro residues" evidence="2">
    <location>
        <begin position="36"/>
        <end position="47"/>
    </location>
</feature>
<evidence type="ECO:0000313" key="6">
    <source>
        <dbReference type="Proteomes" id="UP000198832"/>
    </source>
</evidence>
<dbReference type="NCBIfam" id="TIGR00350">
    <property type="entry name" value="lytR_cpsA_psr"/>
    <property type="match status" value="1"/>
</dbReference>
<accession>A0A1I1PB78</accession>
<feature type="region of interest" description="Disordered" evidence="2">
    <location>
        <begin position="1"/>
        <end position="50"/>
    </location>
</feature>
<keyword evidence="3" id="KW-0812">Transmembrane</keyword>
<evidence type="ECO:0000259" key="4">
    <source>
        <dbReference type="Pfam" id="PF03816"/>
    </source>
</evidence>
<evidence type="ECO:0000256" key="2">
    <source>
        <dbReference type="SAM" id="MobiDB-lite"/>
    </source>
</evidence>
<dbReference type="OrthoDB" id="9782542at2"/>
<keyword evidence="3" id="KW-0472">Membrane</keyword>
<feature type="transmembrane region" description="Helical" evidence="3">
    <location>
        <begin position="56"/>
        <end position="78"/>
    </location>
</feature>
<dbReference type="Gene3D" id="3.40.630.190">
    <property type="entry name" value="LCP protein"/>
    <property type="match status" value="1"/>
</dbReference>
<dbReference type="InterPro" id="IPR050922">
    <property type="entry name" value="LytR/CpsA/Psr_CW_biosynth"/>
</dbReference>
<keyword evidence="3" id="KW-1133">Transmembrane helix</keyword>
<dbReference type="Proteomes" id="UP000198832">
    <property type="component" value="Unassembled WGS sequence"/>
</dbReference>
<gene>
    <name evidence="5" type="ORF">SAMN04487968_1283</name>
</gene>
<dbReference type="PANTHER" id="PTHR33392:SF6">
    <property type="entry name" value="POLYISOPRENYL-TEICHOIC ACID--PEPTIDOGLYCAN TEICHOIC ACID TRANSFERASE TAGU"/>
    <property type="match status" value="1"/>
</dbReference>
<sequence length="388" mass="41570">MSIISVRARSSTPTEEVLPLTDLAPGQRPDLRPDPPQDPPDLPPAPPRRPRRRRRILLAVLVALAVLVGLPVAVGLYVGHQLNANVTRLHGMFPSAVGRPVHPSTGPAADAMNILLMGSDRRSDVPTTGNAAEAPAWVAGEQRSDTMMVLHVDADRRGASVISIPRDSWVDVPGHGPAKINAAYSLGGPALAVETVEKLTGVRIDHVAVVDWDGYKALIDTLGGVDVTIPNTVYDSYRDTTWTAGTRHLNGEEALKYAGQRAGLPGGDLDRVKRQQAIIRALSSKMVTVGSSPSATYDLLQTLTRNLTVDDHWSGTAMARLALSLRHLGPSDVSYLTVPVTGTGMVGDQSVVFVNHEAGRSLWRAVRADRMPQWTSTHEAMLTGTVVP</sequence>
<name>A0A1I1PB78_9ACTN</name>
<comment type="similarity">
    <text evidence="1">Belongs to the LytR/CpsA/Psr (LCP) family.</text>
</comment>
<evidence type="ECO:0000313" key="5">
    <source>
        <dbReference type="EMBL" id="SFD04908.1"/>
    </source>
</evidence>
<reference evidence="5 6" key="1">
    <citation type="submission" date="2016-10" db="EMBL/GenBank/DDBJ databases">
        <authorList>
            <person name="de Groot N.N."/>
        </authorList>
    </citation>
    <scope>NUCLEOTIDE SEQUENCE [LARGE SCALE GENOMIC DNA]</scope>
    <source>
        <strain evidence="5 6">CGMCC 1.7056</strain>
    </source>
</reference>
<protein>
    <submittedName>
        <fullName evidence="5">Transcriptional attenuator, LytR family</fullName>
    </submittedName>
</protein>
<proteinExistence type="inferred from homology"/>
<feature type="domain" description="Cell envelope-related transcriptional attenuator" evidence="4">
    <location>
        <begin position="143"/>
        <end position="286"/>
    </location>
</feature>
<evidence type="ECO:0000256" key="1">
    <source>
        <dbReference type="ARBA" id="ARBA00006068"/>
    </source>
</evidence>
<organism evidence="5 6">
    <name type="scientific">Nocardioides terrae</name>
    <dbReference type="NCBI Taxonomy" id="574651"/>
    <lineage>
        <taxon>Bacteria</taxon>
        <taxon>Bacillati</taxon>
        <taxon>Actinomycetota</taxon>
        <taxon>Actinomycetes</taxon>
        <taxon>Propionibacteriales</taxon>
        <taxon>Nocardioidaceae</taxon>
        <taxon>Nocardioides</taxon>
    </lineage>
</organism>
<keyword evidence="6" id="KW-1185">Reference proteome</keyword>
<dbReference type="RefSeq" id="WP_139230175.1">
    <property type="nucleotide sequence ID" value="NZ_FOLB01000028.1"/>
</dbReference>